<organism evidence="2 3">
    <name type="scientific">Puccinia sorghi</name>
    <dbReference type="NCBI Taxonomy" id="27349"/>
    <lineage>
        <taxon>Eukaryota</taxon>
        <taxon>Fungi</taxon>
        <taxon>Dikarya</taxon>
        <taxon>Basidiomycota</taxon>
        <taxon>Pucciniomycotina</taxon>
        <taxon>Pucciniomycetes</taxon>
        <taxon>Pucciniales</taxon>
        <taxon>Pucciniaceae</taxon>
        <taxon>Puccinia</taxon>
    </lineage>
</organism>
<keyword evidence="1" id="KW-1133">Transmembrane helix</keyword>
<dbReference type="AlphaFoldDB" id="A0A0L6V5S2"/>
<dbReference type="VEuPathDB" id="FungiDB:VP01_255g1"/>
<evidence type="ECO:0000313" key="2">
    <source>
        <dbReference type="EMBL" id="KNZ55862.1"/>
    </source>
</evidence>
<feature type="transmembrane region" description="Helical" evidence="1">
    <location>
        <begin position="260"/>
        <end position="288"/>
    </location>
</feature>
<sequence>MSRSRLPRTILKECPRTTALTLDRPLFTRKLHERFFRHRMLMGNNLTPKKKYLEHAYQSAWLTTEVRLHLVAPNSNKKYRYRTGYDLHSPPSFYCCILHSISTYPLTPLPHISICVVIDRVIIFPKLVSLFLIQFSDFLMYVSHTVPVLSSCTTSLFLTFLISLRLLHIKTQDNVYSYNLPKACISFSNLIFCFLSVHVTHCCPPLLLHHRSIPHLSHFSQSASCFPNLFLFSSVNITVPDIPQVVTISMKPSPYFVKGLFFWIMCFVLYLHIVSFYFILILIVVFYISCYNLKIGFITAPSTRKHLLNCLQLTCRKSQEASFVNPTILQNDCQKIYICKNMEFGWQLGWSMLHVNCRQLSNQSSGIFQNIASYCLIYFRPQAHNWWLINDIRTVNFLTGLAQLGLNRLSKSRSSCEGRKLKRLFHESSMISFNYSEKVQGLHVGMRRKIKIKYRNSNTASLDYGLILCMYPMSVSECPLKIFKPLNLLGLFPSHTSPPMFLLLDIPSTIIHTFTVWPEASCNPPLWDSTHSVSVSTYKSAYSLLRRAFQYFNTGYNFPLPCQLSFNTHHLIFKNQLINTDSKHSSLKPLGFSEIQHPIFFFLSVCVSNFSVLSSCKTHSHIPCYFLVFHLAFLTPLWFKTQRSCVHYKQQLKEVKNLRLDEIFLFFLLFGDRLPTMLELSLCLKICCTLPYYTHEFSQLLAHSQELLHRLGFQMGQVSKEELSYFYYSEKTHIVQIYQCQLASSNQLPLHWPLCFVLHHLHLLSLPLSFNVQFLIILLLASFTYAYI</sequence>
<accession>A0A0L6V5S2</accession>
<feature type="transmembrane region" description="Helical" evidence="1">
    <location>
        <begin position="768"/>
        <end position="787"/>
    </location>
</feature>
<evidence type="ECO:0000313" key="3">
    <source>
        <dbReference type="Proteomes" id="UP000037035"/>
    </source>
</evidence>
<dbReference type="EMBL" id="LAVV01007457">
    <property type="protein sequence ID" value="KNZ55862.1"/>
    <property type="molecule type" value="Genomic_DNA"/>
</dbReference>
<comment type="caution">
    <text evidence="2">The sequence shown here is derived from an EMBL/GenBank/DDBJ whole genome shotgun (WGS) entry which is preliminary data.</text>
</comment>
<name>A0A0L6V5S2_9BASI</name>
<keyword evidence="1" id="KW-0812">Transmembrane</keyword>
<protein>
    <submittedName>
        <fullName evidence="2">Uncharacterized protein</fullName>
    </submittedName>
</protein>
<dbReference type="Proteomes" id="UP000037035">
    <property type="component" value="Unassembled WGS sequence"/>
</dbReference>
<gene>
    <name evidence="2" type="ORF">VP01_255g1</name>
</gene>
<feature type="transmembrane region" description="Helical" evidence="1">
    <location>
        <begin position="148"/>
        <end position="167"/>
    </location>
</feature>
<keyword evidence="3" id="KW-1185">Reference proteome</keyword>
<keyword evidence="1" id="KW-0472">Membrane</keyword>
<proteinExistence type="predicted"/>
<evidence type="ECO:0000256" key="1">
    <source>
        <dbReference type="SAM" id="Phobius"/>
    </source>
</evidence>
<reference evidence="2 3" key="1">
    <citation type="submission" date="2015-08" db="EMBL/GenBank/DDBJ databases">
        <title>Next Generation Sequencing and Analysis of the Genome of Puccinia sorghi L Schw, the Causal Agent of Maize Common Rust.</title>
        <authorList>
            <person name="Rochi L."/>
            <person name="Burguener G."/>
            <person name="Darino M."/>
            <person name="Turjanski A."/>
            <person name="Kreff E."/>
            <person name="Dieguez M.J."/>
            <person name="Sacco F."/>
        </authorList>
    </citation>
    <scope>NUCLEOTIDE SEQUENCE [LARGE SCALE GENOMIC DNA]</scope>
    <source>
        <strain evidence="2 3">RO10H11247</strain>
    </source>
</reference>